<dbReference type="SUPFAM" id="SSF57802">
    <property type="entry name" value="Rubredoxin-like"/>
    <property type="match status" value="1"/>
</dbReference>
<comment type="caution">
    <text evidence="4">The sequence shown here is derived from an EMBL/GenBank/DDBJ whole genome shotgun (WGS) entry which is preliminary data.</text>
</comment>
<dbReference type="Proteomes" id="UP000487649">
    <property type="component" value="Unassembled WGS sequence"/>
</dbReference>
<evidence type="ECO:0000313" key="4">
    <source>
        <dbReference type="EMBL" id="MTL94056.1"/>
    </source>
</evidence>
<dbReference type="CDD" id="cd00093">
    <property type="entry name" value="HTH_XRE"/>
    <property type="match status" value="1"/>
</dbReference>
<organism evidence="4">
    <name type="scientific">Turicibacter sanguinis</name>
    <dbReference type="NCBI Taxonomy" id="154288"/>
    <lineage>
        <taxon>Bacteria</taxon>
        <taxon>Bacillati</taxon>
        <taxon>Bacillota</taxon>
        <taxon>Erysipelotrichia</taxon>
        <taxon>Erysipelotrichales</taxon>
        <taxon>Turicibacteraceae</taxon>
        <taxon>Turicibacter</taxon>
    </lineage>
</organism>
<feature type="domain" description="HTH cro/C1-type" evidence="2">
    <location>
        <begin position="10"/>
        <end position="64"/>
    </location>
</feature>
<dbReference type="GO" id="GO:0003677">
    <property type="term" value="F:DNA binding"/>
    <property type="evidence" value="ECO:0007669"/>
    <property type="project" value="UniProtKB-KW"/>
</dbReference>
<evidence type="ECO:0000259" key="2">
    <source>
        <dbReference type="PROSITE" id="PS50943"/>
    </source>
</evidence>
<dbReference type="EMBL" id="WMQE01000003">
    <property type="protein sequence ID" value="MTK20300.1"/>
    <property type="molecule type" value="Genomic_DNA"/>
</dbReference>
<keyword evidence="1" id="KW-0238">DNA-binding</keyword>
<accession>A0A6G2CME0</accession>
<sequence>MDCVKVGKLLYDLRKEKNMTQKQVAELMNISDKTISKWERGLGCPDVSLLPELSQIFGVSIDGILSGELNQNPVVGGNMRRLKFFVCSQCGNIMTATGDATVSCCGKTLEALVPQKAEDGHLLSIEPVEDELYVTSDHEMTKGHYITFIAYVTGDTVILGKQYPEWNLQFHFHKRKHGKLFYYCSNHGLYYQVI</sequence>
<dbReference type="AlphaFoldDB" id="A0A6G2CME0"/>
<dbReference type="Gene3D" id="2.60.40.730">
    <property type="entry name" value="SOR catalytic domain"/>
    <property type="match status" value="1"/>
</dbReference>
<dbReference type="InterPro" id="IPR001387">
    <property type="entry name" value="Cro/C1-type_HTH"/>
</dbReference>
<evidence type="ECO:0000256" key="1">
    <source>
        <dbReference type="ARBA" id="ARBA00023125"/>
    </source>
</evidence>
<dbReference type="SUPFAM" id="SSF49367">
    <property type="entry name" value="Superoxide reductase-like"/>
    <property type="match status" value="1"/>
</dbReference>
<dbReference type="Pfam" id="PF01381">
    <property type="entry name" value="HTH_3"/>
    <property type="match status" value="1"/>
</dbReference>
<dbReference type="SMART" id="SM00530">
    <property type="entry name" value="HTH_XRE"/>
    <property type="match status" value="1"/>
</dbReference>
<dbReference type="SUPFAM" id="SSF47413">
    <property type="entry name" value="lambda repressor-like DNA-binding domains"/>
    <property type="match status" value="1"/>
</dbReference>
<protein>
    <submittedName>
        <fullName evidence="4">Helix-turn-helix domain-containing protein</fullName>
    </submittedName>
</protein>
<dbReference type="PROSITE" id="PS50943">
    <property type="entry name" value="HTH_CROC1"/>
    <property type="match status" value="1"/>
</dbReference>
<reference evidence="4 5" key="1">
    <citation type="journal article" date="2019" name="Nat. Med.">
        <title>A library of human gut bacterial isolates paired with longitudinal multiomics data enables mechanistic microbiome research.</title>
        <authorList>
            <person name="Poyet M."/>
            <person name="Groussin M."/>
            <person name="Gibbons S.M."/>
            <person name="Avila-Pacheco J."/>
            <person name="Jiang X."/>
            <person name="Kearney S.M."/>
            <person name="Perrotta A.R."/>
            <person name="Berdy B."/>
            <person name="Zhao S."/>
            <person name="Lieberman T.D."/>
            <person name="Swanson P.K."/>
            <person name="Smith M."/>
            <person name="Roesemann S."/>
            <person name="Alexander J.E."/>
            <person name="Rich S.A."/>
            <person name="Livny J."/>
            <person name="Vlamakis H."/>
            <person name="Clish C."/>
            <person name="Bullock K."/>
            <person name="Deik A."/>
            <person name="Scott J."/>
            <person name="Pierce K.A."/>
            <person name="Xavier R.J."/>
            <person name="Alm E.J."/>
        </authorList>
    </citation>
    <scope>NUCLEOTIDE SEQUENCE</scope>
    <source>
        <strain evidence="4">BIOML-A179</strain>
        <strain evidence="3 5">BIOML-A198</strain>
    </source>
</reference>
<dbReference type="PANTHER" id="PTHR46558:SF11">
    <property type="entry name" value="HTH-TYPE TRANSCRIPTIONAL REGULATOR XRE"/>
    <property type="match status" value="1"/>
</dbReference>
<dbReference type="Gene3D" id="1.10.260.40">
    <property type="entry name" value="lambda repressor-like DNA-binding domains"/>
    <property type="match status" value="1"/>
</dbReference>
<gene>
    <name evidence="4" type="ORF">GMA64_05920</name>
    <name evidence="3" type="ORF">GMA92_02450</name>
</gene>
<name>A0A6G2CME0_9FIRM</name>
<dbReference type="EMBL" id="WMQV01000010">
    <property type="protein sequence ID" value="MTL94056.1"/>
    <property type="molecule type" value="Genomic_DNA"/>
</dbReference>
<dbReference type="InterPro" id="IPR036073">
    <property type="entry name" value="Desulfoferrodoxin_Fe-bd_dom_sf"/>
</dbReference>
<dbReference type="InterPro" id="IPR010982">
    <property type="entry name" value="Lambda_DNA-bd_dom_sf"/>
</dbReference>
<evidence type="ECO:0000313" key="5">
    <source>
        <dbReference type="Proteomes" id="UP000487649"/>
    </source>
</evidence>
<dbReference type="GO" id="GO:0016491">
    <property type="term" value="F:oxidoreductase activity"/>
    <property type="evidence" value="ECO:0007669"/>
    <property type="project" value="InterPro"/>
</dbReference>
<dbReference type="GO" id="GO:0005506">
    <property type="term" value="F:iron ion binding"/>
    <property type="evidence" value="ECO:0007669"/>
    <property type="project" value="InterPro"/>
</dbReference>
<proteinExistence type="predicted"/>
<evidence type="ECO:0000313" key="3">
    <source>
        <dbReference type="EMBL" id="MTK20300.1"/>
    </source>
</evidence>
<dbReference type="PANTHER" id="PTHR46558">
    <property type="entry name" value="TRACRIPTIONAL REGULATORY PROTEIN-RELATED-RELATED"/>
    <property type="match status" value="1"/>
</dbReference>